<protein>
    <submittedName>
        <fullName evidence="1">Uncharacterized protein</fullName>
    </submittedName>
</protein>
<evidence type="ECO:0000313" key="1">
    <source>
        <dbReference type="EMBL" id="CAE7206444.1"/>
    </source>
</evidence>
<comment type="caution">
    <text evidence="1">The sequence shown here is derived from an EMBL/GenBank/DDBJ whole genome shotgun (WGS) entry which is preliminary data.</text>
</comment>
<dbReference type="AlphaFoldDB" id="A0A812JFK8"/>
<dbReference type="EMBL" id="CAJNDS010000441">
    <property type="protein sequence ID" value="CAE7206444.1"/>
    <property type="molecule type" value="Genomic_DNA"/>
</dbReference>
<proteinExistence type="predicted"/>
<keyword evidence="2" id="KW-1185">Reference proteome</keyword>
<gene>
    <name evidence="1" type="ORF">SNAT2548_LOCUS6583</name>
</gene>
<sequence>MRQGFLHNLVQPHTHRSKCDGYILSGADSVAAYLTQLDLIPTKGVRQTHRNLGLAAAAGFDLEGASIGDLSLGVVLCTPSGHGAVCHCAAVPGGGGGAKSIQAPCKEFSLFVRFDGVKTG</sequence>
<name>A0A812JFK8_9DINO</name>
<evidence type="ECO:0000313" key="2">
    <source>
        <dbReference type="Proteomes" id="UP000604046"/>
    </source>
</evidence>
<organism evidence="1 2">
    <name type="scientific">Symbiodinium natans</name>
    <dbReference type="NCBI Taxonomy" id="878477"/>
    <lineage>
        <taxon>Eukaryota</taxon>
        <taxon>Sar</taxon>
        <taxon>Alveolata</taxon>
        <taxon>Dinophyceae</taxon>
        <taxon>Suessiales</taxon>
        <taxon>Symbiodiniaceae</taxon>
        <taxon>Symbiodinium</taxon>
    </lineage>
</organism>
<dbReference type="Proteomes" id="UP000604046">
    <property type="component" value="Unassembled WGS sequence"/>
</dbReference>
<accession>A0A812JFK8</accession>
<reference evidence="1" key="1">
    <citation type="submission" date="2021-02" db="EMBL/GenBank/DDBJ databases">
        <authorList>
            <person name="Dougan E. K."/>
            <person name="Rhodes N."/>
            <person name="Thang M."/>
            <person name="Chan C."/>
        </authorList>
    </citation>
    <scope>NUCLEOTIDE SEQUENCE</scope>
</reference>